<keyword evidence="1" id="KW-0175">Coiled coil</keyword>
<evidence type="ECO:0000256" key="1">
    <source>
        <dbReference type="SAM" id="Coils"/>
    </source>
</evidence>
<dbReference type="AlphaFoldDB" id="A0A0G1M8Y4"/>
<feature type="coiled-coil region" evidence="1">
    <location>
        <begin position="93"/>
        <end position="142"/>
    </location>
</feature>
<accession>A0A0G1M8Y4</accession>
<dbReference type="Proteomes" id="UP000034696">
    <property type="component" value="Unassembled WGS sequence"/>
</dbReference>
<protein>
    <submittedName>
        <fullName evidence="2">Uncharacterized protein</fullName>
    </submittedName>
</protein>
<organism evidence="2 3">
    <name type="scientific">Candidatus Giovannonibacteria bacterium GW2011_GWA2_45_21</name>
    <dbReference type="NCBI Taxonomy" id="1618649"/>
    <lineage>
        <taxon>Bacteria</taxon>
        <taxon>Candidatus Giovannoniibacteriota</taxon>
    </lineage>
</organism>
<reference evidence="2 3" key="1">
    <citation type="journal article" date="2015" name="Nature">
        <title>rRNA introns, odd ribosomes, and small enigmatic genomes across a large radiation of phyla.</title>
        <authorList>
            <person name="Brown C.T."/>
            <person name="Hug L.A."/>
            <person name="Thomas B.C."/>
            <person name="Sharon I."/>
            <person name="Castelle C.J."/>
            <person name="Singh A."/>
            <person name="Wilkins M.J."/>
            <person name="Williams K.H."/>
            <person name="Banfield J.F."/>
        </authorList>
    </citation>
    <scope>NUCLEOTIDE SEQUENCE [LARGE SCALE GENOMIC DNA]</scope>
</reference>
<gene>
    <name evidence="2" type="ORF">UX06_C0015G0014</name>
</gene>
<name>A0A0G1M8Y4_9BACT</name>
<evidence type="ECO:0000313" key="3">
    <source>
        <dbReference type="Proteomes" id="UP000034696"/>
    </source>
</evidence>
<proteinExistence type="predicted"/>
<evidence type="ECO:0000313" key="2">
    <source>
        <dbReference type="EMBL" id="KKU04547.1"/>
    </source>
</evidence>
<dbReference type="EMBL" id="LCKT01000015">
    <property type="protein sequence ID" value="KKU04547.1"/>
    <property type="molecule type" value="Genomic_DNA"/>
</dbReference>
<sequence>MVLYGGTRVSNNHFTKKQDLHLEKAIASFGDCPICWPRVKEEFNKRFRRSQRTVEGLQTRWRALQAKAKRESLKRITQKDGFEAWFAQFFAGVRGLREQLKAENDKLRKANRNLEKERDDAVNALEDHLDKDERIRDEAKRLAQTARAVSGD</sequence>
<comment type="caution">
    <text evidence="2">The sequence shown here is derived from an EMBL/GenBank/DDBJ whole genome shotgun (WGS) entry which is preliminary data.</text>
</comment>